<dbReference type="HOGENOM" id="CLU_009642_0_0_10"/>
<dbReference type="AlphaFoldDB" id="H1Q2W0"/>
<dbReference type="SUPFAM" id="SSF55874">
    <property type="entry name" value="ATPase domain of HSP90 chaperone/DNA topoisomerase II/histidine kinase"/>
    <property type="match status" value="1"/>
</dbReference>
<evidence type="ECO:0000313" key="3">
    <source>
        <dbReference type="Proteomes" id="UP000016023"/>
    </source>
</evidence>
<gene>
    <name evidence="2" type="ORF">HMPREF9140_01248</name>
</gene>
<dbReference type="InterPro" id="IPR024975">
    <property type="entry name" value="NOV_C"/>
</dbReference>
<dbReference type="Pfam" id="PF13020">
    <property type="entry name" value="NOV_C"/>
    <property type="match status" value="1"/>
</dbReference>
<name>H1Q2W0_9BACT</name>
<dbReference type="eggNOG" id="ENOG502Z8NT">
    <property type="taxonomic scope" value="Bacteria"/>
</dbReference>
<dbReference type="STRING" id="883158.HMPREF9140_01248"/>
<protein>
    <recommendedName>
        <fullName evidence="1">Protein NO VEIN C-terminal domain-containing protein</fullName>
    </recommendedName>
</protein>
<accession>H1Q2W0</accession>
<proteinExistence type="predicted"/>
<evidence type="ECO:0000259" key="1">
    <source>
        <dbReference type="Pfam" id="PF13020"/>
    </source>
</evidence>
<dbReference type="RefSeq" id="WP_006952589.1">
    <property type="nucleotide sequence ID" value="NZ_JH594522.1"/>
</dbReference>
<keyword evidence="3" id="KW-1185">Reference proteome</keyword>
<organism evidence="2 3">
    <name type="scientific">Prevotella micans F0438</name>
    <dbReference type="NCBI Taxonomy" id="883158"/>
    <lineage>
        <taxon>Bacteria</taxon>
        <taxon>Pseudomonadati</taxon>
        <taxon>Bacteroidota</taxon>
        <taxon>Bacteroidia</taxon>
        <taxon>Bacteroidales</taxon>
        <taxon>Prevotellaceae</taxon>
        <taxon>Prevotella</taxon>
    </lineage>
</organism>
<reference evidence="2 3" key="1">
    <citation type="submission" date="2011-12" db="EMBL/GenBank/DDBJ databases">
        <title>The Genome Sequence of Prevotella micans F0438.</title>
        <authorList>
            <consortium name="The Broad Institute Genome Sequencing Platform"/>
            <person name="Earl A."/>
            <person name="Ward D."/>
            <person name="Feldgarden M."/>
            <person name="Gevers D."/>
            <person name="Izard J."/>
            <person name="Baranova O.V."/>
            <person name="Blanton J.M."/>
            <person name="Wade W.G."/>
            <person name="Dewhirst F.E."/>
            <person name="Young S.K."/>
            <person name="Zeng Q."/>
            <person name="Gargeya S."/>
            <person name="Fitzgerald M."/>
            <person name="Haas B."/>
            <person name="Abouelleil A."/>
            <person name="Alvarado L."/>
            <person name="Arachchi H.M."/>
            <person name="Berlin A."/>
            <person name="Chapman S.B."/>
            <person name="Gearin G."/>
            <person name="Goldberg J."/>
            <person name="Griggs A."/>
            <person name="Gujja S."/>
            <person name="Hansen M."/>
            <person name="Heiman D."/>
            <person name="Howarth C."/>
            <person name="Larimer J."/>
            <person name="Lui A."/>
            <person name="MacDonald P.J.P."/>
            <person name="McCowen C."/>
            <person name="Montmayeur A."/>
            <person name="Murphy C."/>
            <person name="Neiman D."/>
            <person name="Pearson M."/>
            <person name="Priest M."/>
            <person name="Roberts A."/>
            <person name="Saif S."/>
            <person name="Shea T."/>
            <person name="Sisk P."/>
            <person name="Stolte C."/>
            <person name="Sykes S."/>
            <person name="Wortman J."/>
            <person name="Nusbaum C."/>
            <person name="Birren B."/>
        </authorList>
    </citation>
    <scope>NUCLEOTIDE SEQUENCE [LARGE SCALE GENOMIC DNA]</scope>
    <source>
        <strain evidence="2 3">F0438</strain>
    </source>
</reference>
<evidence type="ECO:0000313" key="2">
    <source>
        <dbReference type="EMBL" id="EHO69558.1"/>
    </source>
</evidence>
<dbReference type="PATRIC" id="fig|883158.3.peg.1251"/>
<sequence length="1071" mass="124208">MKELSAVERWQQEENDRLEYENYCNKIRKGLEDLDEKSGERALWELVQNARDMSEESRIKIELTKHSVIFSHHGQPFDYTSFSALVKQNSSKDRNGTDQVGQYGTGFMTTHAFNRTVKISAPFTVKSDNNKIEGYVQVNDFKLDRTLVDKEEGPSKMRDQLNAVSQFFKTYELLKEPADDTTSFCYDLTDEQIGEVSAQISNAIRLMPFVLAINTRIKEIEICNLHTNEHFTLKRMGSDETSNKNGWKVVTENILLTNHKANTAPKSYACKSLQSDKGDVVIIPPFPERCGNVCEIPSLFLWFPLLGTEAFGVNFIFHSKRFHPVEKRNNIMLPGSTFMKRDKGSVNSKVLREITEALFDYYAKDENTKSLSPKMCEVSFPQSCDDEETQNFYEEMQSLWNTRIPNWKMLPIGDNYYAVSDPNVRLLHRDFFSKLNPEQRAQYETTLINYALLPKKTDGVSYLMPDNDIIVWSEIVDRWNCNRDNEFFISVEDVCKAIQSKREDLHAFLMLMKDSGNAEVMENYPLLPNRTGDLKKKNELYDASFMDSTVYDLVKVVMGDDSKKIYDRSFHDVCKVNPYVQTDLQRAIASTMSSWRTIALNNNEKKTLTDEQLSALITFCSASCMPELNNARGRMMPLIAEFHEKEFHVVNTIRFKDENEEDFYNAAFNLLLDYTLYILHLKKVEWVKTNKEWMKSFLTEYSPSTNVEHKKRLDDYGVLPNQKGELCLMKELRMNNGVPPEMATIYQDIFDKDLHEKWIDEDFKDILELTKDVPKDIATEIEGRLVTDMKQESKDRKFEKIVRSIILKIATSKDWEEWFGQINDKKATYTFSMKSGKTQKSLFSLMDIKDEDLDRLAKLSETGNIEYILDKMERQLELEHENEVRFSHLHAIGKHIEDILRDKIESGLVKVKIPTRTEGHAVAEDVQNGQDIIVKIKDGEEWVDVYYIEVKSKWDFTEPAHMSTHQIKMAALHPEKYALCCVDLRGHKTKDLENLPPETIIECTRVKMAIGKTLNPMVKAILEADEQPDDVQIKISEYRSNMGAKVFEDGEPFKDLLNEIENIVKRKINQM</sequence>
<feature type="domain" description="Protein NO VEIN C-terminal" evidence="1">
    <location>
        <begin position="921"/>
        <end position="983"/>
    </location>
</feature>
<dbReference type="NCBIfam" id="NF047352">
    <property type="entry name" value="P_loop_sacsin"/>
    <property type="match status" value="1"/>
</dbReference>
<dbReference type="InterPro" id="IPR036890">
    <property type="entry name" value="HATPase_C_sf"/>
</dbReference>
<dbReference type="Proteomes" id="UP000016023">
    <property type="component" value="Unassembled WGS sequence"/>
</dbReference>
<dbReference type="EMBL" id="AGWK01000036">
    <property type="protein sequence ID" value="EHO69558.1"/>
    <property type="molecule type" value="Genomic_DNA"/>
</dbReference>
<comment type="caution">
    <text evidence="2">The sequence shown here is derived from an EMBL/GenBank/DDBJ whole genome shotgun (WGS) entry which is preliminary data.</text>
</comment>